<protein>
    <submittedName>
        <fullName evidence="2">Uncharacterized protein</fullName>
    </submittedName>
</protein>
<dbReference type="EMBL" id="UYRX01000139">
    <property type="protein sequence ID" value="VDK75280.1"/>
    <property type="molecule type" value="Genomic_DNA"/>
</dbReference>
<gene>
    <name evidence="2" type="ORF">NLS_LOCUS2836</name>
</gene>
<reference evidence="2 3" key="1">
    <citation type="submission" date="2018-08" db="EMBL/GenBank/DDBJ databases">
        <authorList>
            <person name="Laetsch R D."/>
            <person name="Stevens L."/>
            <person name="Kumar S."/>
            <person name="Blaxter L. M."/>
        </authorList>
    </citation>
    <scope>NUCLEOTIDE SEQUENCE [LARGE SCALE GENOMIC DNA]</scope>
</reference>
<sequence length="333" mass="37883">MLPERESTAISRARERRRERILRNSDQRIRKILSGPDGTEIRNAPALEGGQGFEDLVRLHGNPISEIIYVYIQTSYIVASLDDFMNKNNGGSTTSTKSRPSFFISCTSVGRLWKALLIGLLMRLAVSFLLIQNIIWPWIIFYMMSTCKEFFQLSSSYDVDGHLSHSRLHLGSNIDLLAHAGAIVQNLWRFFKEFLVVALSFILFNALFCVFAFIVVKSSSIIRQVVNFKIPVIRVPLDALTNHHLSKYKTLYESVQPTSQKPSAGQVKYCSTLIKKEPLGVFLLFIKENTASSSDSTIPGDFYCIWFLIHDKEAFFITMKSLPPKDQNLLDGW</sequence>
<feature type="transmembrane region" description="Helical" evidence="1">
    <location>
        <begin position="120"/>
        <end position="144"/>
    </location>
</feature>
<dbReference type="AlphaFoldDB" id="A0A3P6T747"/>
<accession>A0A3P6T747</accession>
<keyword evidence="3" id="KW-1185">Reference proteome</keyword>
<evidence type="ECO:0000313" key="2">
    <source>
        <dbReference type="EMBL" id="VDK75280.1"/>
    </source>
</evidence>
<keyword evidence="1" id="KW-0472">Membrane</keyword>
<dbReference type="OrthoDB" id="5785439at2759"/>
<evidence type="ECO:0000313" key="3">
    <source>
        <dbReference type="Proteomes" id="UP000277928"/>
    </source>
</evidence>
<evidence type="ECO:0000256" key="1">
    <source>
        <dbReference type="SAM" id="Phobius"/>
    </source>
</evidence>
<organism evidence="2 3">
    <name type="scientific">Litomosoides sigmodontis</name>
    <name type="common">Filarial nematode worm</name>
    <dbReference type="NCBI Taxonomy" id="42156"/>
    <lineage>
        <taxon>Eukaryota</taxon>
        <taxon>Metazoa</taxon>
        <taxon>Ecdysozoa</taxon>
        <taxon>Nematoda</taxon>
        <taxon>Chromadorea</taxon>
        <taxon>Rhabditida</taxon>
        <taxon>Spirurina</taxon>
        <taxon>Spiruromorpha</taxon>
        <taxon>Filarioidea</taxon>
        <taxon>Onchocercidae</taxon>
        <taxon>Litomosoides</taxon>
    </lineage>
</organism>
<dbReference type="Proteomes" id="UP000277928">
    <property type="component" value="Unassembled WGS sequence"/>
</dbReference>
<feature type="transmembrane region" description="Helical" evidence="1">
    <location>
        <begin position="194"/>
        <end position="216"/>
    </location>
</feature>
<name>A0A3P6T747_LITSI</name>
<keyword evidence="1" id="KW-1133">Transmembrane helix</keyword>
<proteinExistence type="predicted"/>
<keyword evidence="1" id="KW-0812">Transmembrane</keyword>